<feature type="chain" id="PRO_5016347834" description="Amino acid ABC transporter substrate-binding protein" evidence="1">
    <location>
        <begin position="20"/>
        <end position="46"/>
    </location>
</feature>
<proteinExistence type="predicted"/>
<evidence type="ECO:0000256" key="1">
    <source>
        <dbReference type="SAM" id="SignalP"/>
    </source>
</evidence>
<dbReference type="Proteomes" id="UP000247811">
    <property type="component" value="Unassembled WGS sequence"/>
</dbReference>
<keyword evidence="1" id="KW-0732">Signal</keyword>
<sequence length="46" mass="4685">MKKSLLMFAAMAALGAAQAQSTDTLKKIKDSGSITLGVRESSGALS</sequence>
<comment type="caution">
    <text evidence="2">The sequence shown here is derived from an EMBL/GenBank/DDBJ whole genome shotgun (WGS) entry which is preliminary data.</text>
</comment>
<gene>
    <name evidence="2" type="ORF">C7444_13125</name>
</gene>
<feature type="signal peptide" evidence="1">
    <location>
        <begin position="1"/>
        <end position="19"/>
    </location>
</feature>
<evidence type="ECO:0000313" key="3">
    <source>
        <dbReference type="Proteomes" id="UP000247811"/>
    </source>
</evidence>
<feature type="non-terminal residue" evidence="2">
    <location>
        <position position="46"/>
    </location>
</feature>
<evidence type="ECO:0000313" key="2">
    <source>
        <dbReference type="EMBL" id="PXW91891.1"/>
    </source>
</evidence>
<dbReference type="EMBL" id="QJJS01000031">
    <property type="protein sequence ID" value="PXW91891.1"/>
    <property type="molecule type" value="Genomic_DNA"/>
</dbReference>
<name>A0A318GU01_9BURK</name>
<reference evidence="2 3" key="1">
    <citation type="submission" date="2018-05" db="EMBL/GenBank/DDBJ databases">
        <title>Genomic Encyclopedia of Type Strains, Phase IV (KMG-IV): sequencing the most valuable type-strain genomes for metagenomic binning, comparative biology and taxonomic classification.</title>
        <authorList>
            <person name="Goeker M."/>
        </authorList>
    </citation>
    <scope>NUCLEOTIDE SEQUENCE [LARGE SCALE GENOMIC DNA]</scope>
    <source>
        <strain evidence="2 3">DSM 566</strain>
    </source>
</reference>
<dbReference type="AlphaFoldDB" id="A0A318GU01"/>
<evidence type="ECO:0008006" key="4">
    <source>
        <dbReference type="Google" id="ProtNLM"/>
    </source>
</evidence>
<protein>
    <recommendedName>
        <fullName evidence="4">Amino acid ABC transporter substrate-binding protein</fullName>
    </recommendedName>
</protein>
<organism evidence="2 3">
    <name type="scientific">Sphaerotilus hippei</name>
    <dbReference type="NCBI Taxonomy" id="744406"/>
    <lineage>
        <taxon>Bacteria</taxon>
        <taxon>Pseudomonadati</taxon>
        <taxon>Pseudomonadota</taxon>
        <taxon>Betaproteobacteria</taxon>
        <taxon>Burkholderiales</taxon>
        <taxon>Sphaerotilaceae</taxon>
        <taxon>Sphaerotilus</taxon>
    </lineage>
</organism>
<keyword evidence="3" id="KW-1185">Reference proteome</keyword>
<accession>A0A318GU01</accession>